<dbReference type="AlphaFoldDB" id="A0A926RYC2"/>
<dbReference type="InterPro" id="IPR024775">
    <property type="entry name" value="DinB-like"/>
</dbReference>
<name>A0A926RYC2_9BACI</name>
<dbReference type="Gene3D" id="1.20.120.450">
    <property type="entry name" value="dinb family like domain"/>
    <property type="match status" value="1"/>
</dbReference>
<protein>
    <submittedName>
        <fullName evidence="2">DinB family protein</fullName>
    </submittedName>
</protein>
<evidence type="ECO:0000313" key="2">
    <source>
        <dbReference type="EMBL" id="MBD1381575.1"/>
    </source>
</evidence>
<dbReference type="Proteomes" id="UP000626844">
    <property type="component" value="Unassembled WGS sequence"/>
</dbReference>
<dbReference type="SUPFAM" id="SSF109854">
    <property type="entry name" value="DinB/YfiT-like putative metalloenzymes"/>
    <property type="match status" value="1"/>
</dbReference>
<gene>
    <name evidence="2" type="ORF">IC621_15160</name>
</gene>
<dbReference type="RefSeq" id="WP_191159160.1">
    <property type="nucleotide sequence ID" value="NZ_JACXAI010000019.1"/>
</dbReference>
<accession>A0A926RYC2</accession>
<evidence type="ECO:0000313" key="3">
    <source>
        <dbReference type="Proteomes" id="UP000626844"/>
    </source>
</evidence>
<dbReference type="InterPro" id="IPR034660">
    <property type="entry name" value="DinB/YfiT-like"/>
</dbReference>
<dbReference type="EMBL" id="JACXAI010000019">
    <property type="protein sequence ID" value="MBD1381575.1"/>
    <property type="molecule type" value="Genomic_DNA"/>
</dbReference>
<sequence>MLNVVEDVRRDLINEVKELNDEQLNKKPAPEEWSINQVLIHLYKSEMLTLTTLKELITEAKDQKIEDKPVELTVDRSKKRKAPDYLKPTDESMEKQAVLEQLETSRKELASFVENYPNQNSLHEKTLEHPVFGEMSIAQWIDCVGYHEKRHLIQIKEIKKTLSIS</sequence>
<reference evidence="2" key="1">
    <citation type="submission" date="2020-09" db="EMBL/GenBank/DDBJ databases">
        <title>A novel bacterium of genus Bacillus, isolated from South China Sea.</title>
        <authorList>
            <person name="Huang H."/>
            <person name="Mo K."/>
            <person name="Hu Y."/>
        </authorList>
    </citation>
    <scope>NUCLEOTIDE SEQUENCE</scope>
    <source>
        <strain evidence="2">IB182487</strain>
    </source>
</reference>
<keyword evidence="3" id="KW-1185">Reference proteome</keyword>
<proteinExistence type="predicted"/>
<dbReference type="Pfam" id="PF12867">
    <property type="entry name" value="DinB_2"/>
    <property type="match status" value="1"/>
</dbReference>
<feature type="domain" description="DinB-like" evidence="1">
    <location>
        <begin position="6"/>
        <end position="155"/>
    </location>
</feature>
<organism evidence="2 3">
    <name type="scientific">Metabacillus arenae</name>
    <dbReference type="NCBI Taxonomy" id="2771434"/>
    <lineage>
        <taxon>Bacteria</taxon>
        <taxon>Bacillati</taxon>
        <taxon>Bacillota</taxon>
        <taxon>Bacilli</taxon>
        <taxon>Bacillales</taxon>
        <taxon>Bacillaceae</taxon>
        <taxon>Metabacillus</taxon>
    </lineage>
</organism>
<evidence type="ECO:0000259" key="1">
    <source>
        <dbReference type="Pfam" id="PF12867"/>
    </source>
</evidence>
<comment type="caution">
    <text evidence="2">The sequence shown here is derived from an EMBL/GenBank/DDBJ whole genome shotgun (WGS) entry which is preliminary data.</text>
</comment>